<gene>
    <name evidence="1" type="ORF">NLG97_g1168</name>
</gene>
<name>A0ACC1R8M5_9HYPO</name>
<evidence type="ECO:0000313" key="1">
    <source>
        <dbReference type="EMBL" id="KAJ3498392.1"/>
    </source>
</evidence>
<reference evidence="1" key="1">
    <citation type="submission" date="2022-07" db="EMBL/GenBank/DDBJ databases">
        <title>Genome Sequence of Lecanicillium saksenae.</title>
        <authorList>
            <person name="Buettner E."/>
        </authorList>
    </citation>
    <scope>NUCLEOTIDE SEQUENCE</scope>
    <source>
        <strain evidence="1">VT-O1</strain>
    </source>
</reference>
<sequence>MCHTYCWELDEGTLDKYLAELAAWMKAHPDEVVSLLLTNGDKIPVENFDKAFGGAGLKDYVLHPKKVMAKEEWPTLQEMINAGTRLVVFMDYNMDQSKVDYIINEFDYFWETPYGITDKTFPTCAVDRPPNGDTNKLMGLMNHMLNYKLGDIVFPDQIDAAKTNSKASIQAQVDRCVAAGVHQPNVVLLDWVNIGDTAAMGLALNGLS</sequence>
<comment type="caution">
    <text evidence="1">The sequence shown here is derived from an EMBL/GenBank/DDBJ whole genome shotgun (WGS) entry which is preliminary data.</text>
</comment>
<evidence type="ECO:0000313" key="2">
    <source>
        <dbReference type="Proteomes" id="UP001148737"/>
    </source>
</evidence>
<dbReference type="EMBL" id="JANAKD010000053">
    <property type="protein sequence ID" value="KAJ3498392.1"/>
    <property type="molecule type" value="Genomic_DNA"/>
</dbReference>
<accession>A0ACC1R8M5</accession>
<protein>
    <submittedName>
        <fullName evidence="1">Uncharacterized protein</fullName>
    </submittedName>
</protein>
<proteinExistence type="predicted"/>
<dbReference type="Proteomes" id="UP001148737">
    <property type="component" value="Unassembled WGS sequence"/>
</dbReference>
<keyword evidence="2" id="KW-1185">Reference proteome</keyword>
<organism evidence="1 2">
    <name type="scientific">Lecanicillium saksenae</name>
    <dbReference type="NCBI Taxonomy" id="468837"/>
    <lineage>
        <taxon>Eukaryota</taxon>
        <taxon>Fungi</taxon>
        <taxon>Dikarya</taxon>
        <taxon>Ascomycota</taxon>
        <taxon>Pezizomycotina</taxon>
        <taxon>Sordariomycetes</taxon>
        <taxon>Hypocreomycetidae</taxon>
        <taxon>Hypocreales</taxon>
        <taxon>Cordycipitaceae</taxon>
        <taxon>Lecanicillium</taxon>
    </lineage>
</organism>